<protein>
    <submittedName>
        <fullName evidence="2">Uncharacterized protein</fullName>
    </submittedName>
</protein>
<dbReference type="AlphaFoldDB" id="A0A7V7PPZ3"/>
<dbReference type="EMBL" id="VZDO01000005">
    <property type="protein sequence ID" value="KAB0680152.1"/>
    <property type="molecule type" value="Genomic_DNA"/>
</dbReference>
<name>A0A7V7PPZ3_9HYPH</name>
<feature type="region of interest" description="Disordered" evidence="1">
    <location>
        <begin position="180"/>
        <end position="199"/>
    </location>
</feature>
<proteinExistence type="predicted"/>
<gene>
    <name evidence="2" type="ORF">F6X38_08150</name>
</gene>
<reference evidence="2 3" key="1">
    <citation type="submission" date="2019-09" db="EMBL/GenBank/DDBJ databases">
        <title>YIM 132180 draft genome.</title>
        <authorList>
            <person name="Zhang K."/>
        </authorList>
    </citation>
    <scope>NUCLEOTIDE SEQUENCE [LARGE SCALE GENOMIC DNA]</scope>
    <source>
        <strain evidence="2 3">YIM 132180</strain>
    </source>
</reference>
<dbReference type="Proteomes" id="UP000432089">
    <property type="component" value="Unassembled WGS sequence"/>
</dbReference>
<evidence type="ECO:0000313" key="3">
    <source>
        <dbReference type="Proteomes" id="UP000432089"/>
    </source>
</evidence>
<accession>A0A7V7PPZ3</accession>
<sequence length="271" mass="30063">MMFRFVPPKYLEIRAAVRKLTIALYGDEFAGRGLIPENAERLMLHMTAMALMDIAAEQRRTVRSGDNSHPFVYPTAEERQYALSMNAAEEALGKHSLLSDRYREAWWQLRGFLSDEAVKAAVMLDDGKLYALQADAWNAPRADAVHLHGLMPMKVGMNGYDGLAVVERASFAALLSDGTGVAEPPKDATRKPGKGGRPRNSAWLDAAAWTVFNVHEEGLPEGPEELIRRIMEYTSEVGGGDGGMARATIQPFVDSIFKKMRPEPMPEIDRD</sequence>
<evidence type="ECO:0000256" key="1">
    <source>
        <dbReference type="SAM" id="MobiDB-lite"/>
    </source>
</evidence>
<comment type="caution">
    <text evidence="2">The sequence shown here is derived from an EMBL/GenBank/DDBJ whole genome shotgun (WGS) entry which is preliminary data.</text>
</comment>
<dbReference type="RefSeq" id="WP_210248881.1">
    <property type="nucleotide sequence ID" value="NZ_VZDO01000005.1"/>
</dbReference>
<keyword evidence="3" id="KW-1185">Reference proteome</keyword>
<evidence type="ECO:0000313" key="2">
    <source>
        <dbReference type="EMBL" id="KAB0680152.1"/>
    </source>
</evidence>
<organism evidence="2 3">
    <name type="scientific">Plantimonas leprariae</name>
    <dbReference type="NCBI Taxonomy" id="2615207"/>
    <lineage>
        <taxon>Bacteria</taxon>
        <taxon>Pseudomonadati</taxon>
        <taxon>Pseudomonadota</taxon>
        <taxon>Alphaproteobacteria</taxon>
        <taxon>Hyphomicrobiales</taxon>
        <taxon>Aurantimonadaceae</taxon>
        <taxon>Plantimonas</taxon>
    </lineage>
</organism>